<protein>
    <submittedName>
        <fullName evidence="3">Uncharacterized protein</fullName>
    </submittedName>
</protein>
<feature type="region of interest" description="Disordered" evidence="2">
    <location>
        <begin position="64"/>
        <end position="141"/>
    </location>
</feature>
<evidence type="ECO:0000256" key="2">
    <source>
        <dbReference type="SAM" id="MobiDB-lite"/>
    </source>
</evidence>
<dbReference type="Proteomes" id="UP001363622">
    <property type="component" value="Unassembled WGS sequence"/>
</dbReference>
<reference evidence="3 4" key="1">
    <citation type="submission" date="2024-04" db="EMBL/GenBank/DDBJ databases">
        <title>Phyllosticta paracitricarpa is synonymous to the EU quarantine fungus P. citricarpa based on phylogenomic analyses.</title>
        <authorList>
            <consortium name="Lawrence Berkeley National Laboratory"/>
            <person name="Van Ingen-Buijs V.A."/>
            <person name="Van Westerhoven A.C."/>
            <person name="Haridas S."/>
            <person name="Skiadas P."/>
            <person name="Martin F."/>
            <person name="Groenewald J.Z."/>
            <person name="Crous P.W."/>
            <person name="Seidl M.F."/>
        </authorList>
    </citation>
    <scope>NUCLEOTIDE SEQUENCE [LARGE SCALE GENOMIC DNA]</scope>
    <source>
        <strain evidence="3 4">CBS 123371</strain>
    </source>
</reference>
<feature type="coiled-coil region" evidence="1">
    <location>
        <begin position="276"/>
        <end position="303"/>
    </location>
</feature>
<keyword evidence="4" id="KW-1185">Reference proteome</keyword>
<sequence length="431" mass="47832">MLLLLLPLYCPPYNFITQAISIVMQCQGMTRDGGIRQWRPTTVAAYKGSGGYYYQHQWQSGSSSAIGQQQQKQQQQQQRKIEPKEASAPQIPCQSISRFGTIINNNNNNNNGRSNDDDHDKFTWLPPLPPPLVSDKEHEHGGNVPFGRLPRGASSPFPCATPLTTSTTTTAETTQGEGDAVLRAIRATSDQLIAQLEALATAYRNFDAANGGAGLLVQRLIKVQGKTAARAILVFGETMRQAVEDHLCDDGGDDSGHVSGKMTAREQRFLDLYDQVALAKDQVDRYKRELRQATRTLDEAKAAALQQDRAVARATTAVANASVAHASAVEAHDRALRSIDRVYHKLPGDLHARVQQRQSIERSASSFDVHYGLCMSLLPERYLAGRQLRYSLQLSHQEQYGVWTYGIAELSVYTRDGKVQKRWSNLHVTEE</sequence>
<dbReference type="EMBL" id="JBBPHU010000021">
    <property type="protein sequence ID" value="KAK7509081.1"/>
    <property type="molecule type" value="Genomic_DNA"/>
</dbReference>
<name>A0ABR1KCS5_9PEZI</name>
<feature type="compositionally biased region" description="Low complexity" evidence="2">
    <location>
        <begin position="64"/>
        <end position="78"/>
    </location>
</feature>
<comment type="caution">
    <text evidence="3">The sequence shown here is derived from an EMBL/GenBank/DDBJ whole genome shotgun (WGS) entry which is preliminary data.</text>
</comment>
<organism evidence="3 4">
    <name type="scientific">Phyllosticta citriasiana</name>
    <dbReference type="NCBI Taxonomy" id="595635"/>
    <lineage>
        <taxon>Eukaryota</taxon>
        <taxon>Fungi</taxon>
        <taxon>Dikarya</taxon>
        <taxon>Ascomycota</taxon>
        <taxon>Pezizomycotina</taxon>
        <taxon>Dothideomycetes</taxon>
        <taxon>Dothideomycetes incertae sedis</taxon>
        <taxon>Botryosphaeriales</taxon>
        <taxon>Phyllostictaceae</taxon>
        <taxon>Phyllosticta</taxon>
    </lineage>
</organism>
<evidence type="ECO:0000313" key="4">
    <source>
        <dbReference type="Proteomes" id="UP001363622"/>
    </source>
</evidence>
<accession>A0ABR1KCS5</accession>
<evidence type="ECO:0000313" key="3">
    <source>
        <dbReference type="EMBL" id="KAK7509081.1"/>
    </source>
</evidence>
<proteinExistence type="predicted"/>
<evidence type="ECO:0000256" key="1">
    <source>
        <dbReference type="SAM" id="Coils"/>
    </source>
</evidence>
<keyword evidence="1" id="KW-0175">Coiled coil</keyword>
<gene>
    <name evidence="3" type="ORF">IWZ03DRAFT_410033</name>
</gene>